<evidence type="ECO:0000256" key="1">
    <source>
        <dbReference type="ARBA" id="ARBA00022536"/>
    </source>
</evidence>
<dbReference type="InterPro" id="IPR028916">
    <property type="entry name" value="Tox-GHH_dom"/>
</dbReference>
<dbReference type="OrthoDB" id="442731at2759"/>
<protein>
    <submittedName>
        <fullName evidence="7">Teneurin-3</fullName>
    </submittedName>
</protein>
<accession>A0A2S2R502</accession>
<keyword evidence="5" id="KW-0732">Signal</keyword>
<proteinExistence type="predicted"/>
<dbReference type="PANTHER" id="PTHR11219:SF72">
    <property type="entry name" value="TENEURIN-M"/>
    <property type="match status" value="1"/>
</dbReference>
<evidence type="ECO:0000256" key="3">
    <source>
        <dbReference type="ARBA" id="ARBA00023157"/>
    </source>
</evidence>
<feature type="signal peptide" evidence="5">
    <location>
        <begin position="1"/>
        <end position="22"/>
    </location>
</feature>
<sequence>MFQLFLMYFVFLDLSSWLKLYGYDISNMIGSSYTRNQLHQPSAKVSSPQLTPQFNVVSGLQCIVEKEMSLFGEFGFIPEPLLKMETQTRNLLPRVAFQRSIFGEGVLVSRSNEGLALISVVDGDNSVVQDVVMSVFNGSYFLDLHFEQHDKDLFYFVKDNALKQNDDMEELKRLGGMFNVTTHETTDGKELRLLSPEALISIRYGTDPQQERHRLLKHAHKRAVERAWESERSLVSAGSKGARAEWNAEEREELVNRGRVDGYEGQDVHDVSGRRPQLADDPGNIRFHKTPNRKKRNRRTHYKRTAAKDE</sequence>
<dbReference type="Pfam" id="PF15636">
    <property type="entry name" value="Tox-GHH"/>
    <property type="match status" value="1"/>
</dbReference>
<evidence type="ECO:0000313" key="7">
    <source>
        <dbReference type="EMBL" id="MBY84810.1"/>
    </source>
</evidence>
<dbReference type="PANTHER" id="PTHR11219">
    <property type="entry name" value="TENEURIN AND N-ACETYLGLUCOSAMINE-1-PHOSPHODIESTER ALPHA-N-ACETYLGLUCOSAMINIDASE"/>
    <property type="match status" value="1"/>
</dbReference>
<evidence type="ECO:0000259" key="6">
    <source>
        <dbReference type="Pfam" id="PF15636"/>
    </source>
</evidence>
<evidence type="ECO:0000256" key="2">
    <source>
        <dbReference type="ARBA" id="ARBA00022737"/>
    </source>
</evidence>
<name>A0A2S2R502_9HEMI</name>
<dbReference type="EMBL" id="GGMS01015607">
    <property type="protein sequence ID" value="MBY84810.1"/>
    <property type="molecule type" value="Transcribed_RNA"/>
</dbReference>
<dbReference type="InterPro" id="IPR051216">
    <property type="entry name" value="Teneurin"/>
</dbReference>
<gene>
    <name evidence="7" type="primary">odz3_1</name>
    <name evidence="7" type="ORF">g.114248</name>
</gene>
<dbReference type="AlphaFoldDB" id="A0A2S2R502"/>
<evidence type="ECO:0000256" key="5">
    <source>
        <dbReference type="SAM" id="SignalP"/>
    </source>
</evidence>
<reference evidence="7" key="1">
    <citation type="submission" date="2018-04" db="EMBL/GenBank/DDBJ databases">
        <title>Transcriptome assembly of Sipha flava.</title>
        <authorList>
            <person name="Scully E.D."/>
            <person name="Geib S.M."/>
            <person name="Palmer N.A."/>
            <person name="Koch K."/>
            <person name="Bradshaw J."/>
            <person name="Heng-Moss T."/>
            <person name="Sarath G."/>
        </authorList>
    </citation>
    <scope>NUCLEOTIDE SEQUENCE</scope>
</reference>
<feature type="region of interest" description="Disordered" evidence="4">
    <location>
        <begin position="257"/>
        <end position="310"/>
    </location>
</feature>
<keyword evidence="3" id="KW-1015">Disulfide bond</keyword>
<evidence type="ECO:0000256" key="4">
    <source>
        <dbReference type="SAM" id="MobiDB-lite"/>
    </source>
</evidence>
<feature type="domain" description="Tox-GHH" evidence="6">
    <location>
        <begin position="210"/>
        <end position="289"/>
    </location>
</feature>
<organism evidence="7">
    <name type="scientific">Sipha flava</name>
    <name type="common">yellow sugarcane aphid</name>
    <dbReference type="NCBI Taxonomy" id="143950"/>
    <lineage>
        <taxon>Eukaryota</taxon>
        <taxon>Metazoa</taxon>
        <taxon>Ecdysozoa</taxon>
        <taxon>Arthropoda</taxon>
        <taxon>Hexapoda</taxon>
        <taxon>Insecta</taxon>
        <taxon>Pterygota</taxon>
        <taxon>Neoptera</taxon>
        <taxon>Paraneoptera</taxon>
        <taxon>Hemiptera</taxon>
        <taxon>Sternorrhyncha</taxon>
        <taxon>Aphidomorpha</taxon>
        <taxon>Aphidoidea</taxon>
        <taxon>Aphididae</taxon>
        <taxon>Sipha</taxon>
    </lineage>
</organism>
<feature type="chain" id="PRO_5015595942" evidence="5">
    <location>
        <begin position="23"/>
        <end position="310"/>
    </location>
</feature>
<dbReference type="GO" id="GO:0008045">
    <property type="term" value="P:motor neuron axon guidance"/>
    <property type="evidence" value="ECO:0007669"/>
    <property type="project" value="TreeGrafter"/>
</dbReference>
<keyword evidence="2" id="KW-0677">Repeat</keyword>
<feature type="compositionally biased region" description="Basic and acidic residues" evidence="4">
    <location>
        <begin position="257"/>
        <end position="273"/>
    </location>
</feature>
<keyword evidence="1" id="KW-0245">EGF-like domain</keyword>
<feature type="compositionally biased region" description="Basic residues" evidence="4">
    <location>
        <begin position="286"/>
        <end position="310"/>
    </location>
</feature>